<name>A0A2W2BHV8_9ACTN</name>
<gene>
    <name evidence="1" type="ORF">C1I92_28820</name>
</gene>
<accession>A0A2W2BHV8</accession>
<reference evidence="1 2" key="1">
    <citation type="submission" date="2018-01" db="EMBL/GenBank/DDBJ databases">
        <title>Draft genome sequence of Jiangella sp. GTF31.</title>
        <authorList>
            <person name="Sahin N."/>
            <person name="Ay H."/>
            <person name="Saygin H."/>
        </authorList>
    </citation>
    <scope>NUCLEOTIDE SEQUENCE [LARGE SCALE GENOMIC DNA]</scope>
    <source>
        <strain evidence="1 2">GTF31</strain>
    </source>
</reference>
<comment type="caution">
    <text evidence="1">The sequence shown here is derived from an EMBL/GenBank/DDBJ whole genome shotgun (WGS) entry which is preliminary data.</text>
</comment>
<evidence type="ECO:0000313" key="1">
    <source>
        <dbReference type="EMBL" id="PZF79888.1"/>
    </source>
</evidence>
<organism evidence="1 2">
    <name type="scientific">Jiangella anatolica</name>
    <dbReference type="NCBI Taxonomy" id="2670374"/>
    <lineage>
        <taxon>Bacteria</taxon>
        <taxon>Bacillati</taxon>
        <taxon>Actinomycetota</taxon>
        <taxon>Actinomycetes</taxon>
        <taxon>Jiangellales</taxon>
        <taxon>Jiangellaceae</taxon>
        <taxon>Jiangella</taxon>
    </lineage>
</organism>
<keyword evidence="2" id="KW-1185">Reference proteome</keyword>
<evidence type="ECO:0000313" key="2">
    <source>
        <dbReference type="Proteomes" id="UP000248764"/>
    </source>
</evidence>
<sequence>MAAVVVLLTACGGGGGDAAGASSSPPPATEPVVTAPPALTPEEQAAAEIEATFVELIAAWDDFKANAGDYVDEAAGDPAWNFALVESEMRMLDAAQLDFFNSTNAFLDSEVEQVGETVVEAFAVREVAFGQDGVASARGEACLDLSGVSLATYDGAPAELPAEAGAYQRWAFTAVFLPSRGNWFVTNADVEVIEMCP</sequence>
<dbReference type="Proteomes" id="UP000248764">
    <property type="component" value="Unassembled WGS sequence"/>
</dbReference>
<protein>
    <submittedName>
        <fullName evidence="1">Uncharacterized protein</fullName>
    </submittedName>
</protein>
<dbReference type="EMBL" id="POTW01000111">
    <property type="protein sequence ID" value="PZF79888.1"/>
    <property type="molecule type" value="Genomic_DNA"/>
</dbReference>
<dbReference type="AlphaFoldDB" id="A0A2W2BHV8"/>
<proteinExistence type="predicted"/>